<dbReference type="PROSITE" id="PS51729">
    <property type="entry name" value="GNAT_YJDJ"/>
    <property type="match status" value="1"/>
</dbReference>
<dbReference type="Proteomes" id="UP000282060">
    <property type="component" value="Unassembled WGS sequence"/>
</dbReference>
<dbReference type="Pfam" id="PF14542">
    <property type="entry name" value="Acetyltransf_CG"/>
    <property type="match status" value="1"/>
</dbReference>
<dbReference type="InterPro" id="IPR016181">
    <property type="entry name" value="Acyl_CoA_acyltransferase"/>
</dbReference>
<name>A0A431VUU9_9GAMM</name>
<dbReference type="Gene3D" id="3.40.630.30">
    <property type="match status" value="1"/>
</dbReference>
<evidence type="ECO:0000259" key="1">
    <source>
        <dbReference type="PROSITE" id="PS51729"/>
    </source>
</evidence>
<organism evidence="2 3">
    <name type="scientific">Shewanella atlantica</name>
    <dbReference type="NCBI Taxonomy" id="271099"/>
    <lineage>
        <taxon>Bacteria</taxon>
        <taxon>Pseudomonadati</taxon>
        <taxon>Pseudomonadota</taxon>
        <taxon>Gammaproteobacteria</taxon>
        <taxon>Alteromonadales</taxon>
        <taxon>Shewanellaceae</taxon>
        <taxon>Shewanella</taxon>
    </lineage>
</organism>
<keyword evidence="2" id="KW-0808">Transferase</keyword>
<dbReference type="OrthoDB" id="9813275at2"/>
<dbReference type="EMBL" id="RXNV01000018">
    <property type="protein sequence ID" value="RTR26992.1"/>
    <property type="molecule type" value="Genomic_DNA"/>
</dbReference>
<sequence>MLMNTNDIEIIHLIDEHEFVINVGQAQASLSYELFDGRVNFTHTFVPTELRNKGLAEKLVRHGLSWANSEKFVIETSCWYVQKFL</sequence>
<dbReference type="PANTHER" id="PTHR31435:SF9">
    <property type="entry name" value="PROTEIN NATD1"/>
    <property type="match status" value="1"/>
</dbReference>
<protein>
    <submittedName>
        <fullName evidence="2">N-acetyltransferase</fullName>
    </submittedName>
</protein>
<dbReference type="SUPFAM" id="SSF55729">
    <property type="entry name" value="Acyl-CoA N-acyltransferases (Nat)"/>
    <property type="match status" value="1"/>
</dbReference>
<evidence type="ECO:0000313" key="3">
    <source>
        <dbReference type="Proteomes" id="UP000282060"/>
    </source>
</evidence>
<proteinExistence type="predicted"/>
<dbReference type="AlphaFoldDB" id="A0A431VUU9"/>
<accession>A0A431VUU9</accession>
<evidence type="ECO:0000313" key="2">
    <source>
        <dbReference type="EMBL" id="RTR26992.1"/>
    </source>
</evidence>
<comment type="caution">
    <text evidence="2">The sequence shown here is derived from an EMBL/GenBank/DDBJ whole genome shotgun (WGS) entry which is preliminary data.</text>
</comment>
<dbReference type="RefSeq" id="WP_126507970.1">
    <property type="nucleotide sequence ID" value="NZ_RXNV01000018.1"/>
</dbReference>
<dbReference type="PANTHER" id="PTHR31435">
    <property type="entry name" value="PROTEIN NATD1"/>
    <property type="match status" value="1"/>
</dbReference>
<dbReference type="InterPro" id="IPR045057">
    <property type="entry name" value="Gcn5-rel_NAT"/>
</dbReference>
<dbReference type="GO" id="GO:0016740">
    <property type="term" value="F:transferase activity"/>
    <property type="evidence" value="ECO:0007669"/>
    <property type="project" value="UniProtKB-KW"/>
</dbReference>
<feature type="domain" description="N-acetyltransferase" evidence="1">
    <location>
        <begin position="11"/>
        <end position="85"/>
    </location>
</feature>
<dbReference type="InterPro" id="IPR031165">
    <property type="entry name" value="GNAT_YJDJ"/>
</dbReference>
<reference evidence="2 3" key="1">
    <citation type="submission" date="2018-12" db="EMBL/GenBank/DDBJ databases">
        <authorList>
            <person name="Yu L."/>
        </authorList>
    </citation>
    <scope>NUCLEOTIDE SEQUENCE [LARGE SCALE GENOMIC DNA]</scope>
    <source>
        <strain evidence="2 3">HAW-EB5</strain>
    </source>
</reference>
<keyword evidence="3" id="KW-1185">Reference proteome</keyword>
<gene>
    <name evidence="2" type="ORF">EKG39_21005</name>
</gene>